<evidence type="ECO:0000313" key="3">
    <source>
        <dbReference type="Proteomes" id="UP000229098"/>
    </source>
</evidence>
<dbReference type="EMBL" id="PFEF01000010">
    <property type="protein sequence ID" value="PJE64164.1"/>
    <property type="molecule type" value="Genomic_DNA"/>
</dbReference>
<comment type="caution">
    <text evidence="2">The sequence shown here is derived from an EMBL/GenBank/DDBJ whole genome shotgun (WGS) entry which is preliminary data.</text>
</comment>
<dbReference type="GO" id="GO:0016787">
    <property type="term" value="F:hydrolase activity"/>
    <property type="evidence" value="ECO:0007669"/>
    <property type="project" value="UniProtKB-KW"/>
</dbReference>
<name>A0A2M8KW53_9BACT</name>
<evidence type="ECO:0000259" key="1">
    <source>
        <dbReference type="Pfam" id="PF01863"/>
    </source>
</evidence>
<dbReference type="AlphaFoldDB" id="A0A2M8KW53"/>
<dbReference type="PANTHER" id="PTHR30399:SF1">
    <property type="entry name" value="UTP PYROPHOSPHATASE"/>
    <property type="match status" value="1"/>
</dbReference>
<dbReference type="Pfam" id="PF01863">
    <property type="entry name" value="YgjP-like"/>
    <property type="match status" value="1"/>
</dbReference>
<dbReference type="Proteomes" id="UP000229098">
    <property type="component" value="Unassembled WGS sequence"/>
</dbReference>
<proteinExistence type="predicted"/>
<evidence type="ECO:0000313" key="2">
    <source>
        <dbReference type="EMBL" id="PJE64164.1"/>
    </source>
</evidence>
<sequence length="137" mass="16042">MKEHAGWLEKALGRMNSASVIPRYTRAEYIKHKEEARALIRKNITLLNRHYQVPVGRVSIRDQKTCWGSCSGSGNLNFNYRLLFMPPQIAMYVVAHELCHLKEFNHSARFWALVSETVPDYKRIRQELHARGDMMRV</sequence>
<accession>A0A2M8KW53</accession>
<dbReference type="InterPro" id="IPR002725">
    <property type="entry name" value="YgjP-like_metallopeptidase"/>
</dbReference>
<dbReference type="InterPro" id="IPR053136">
    <property type="entry name" value="UTP_pyrophosphatase-like"/>
</dbReference>
<gene>
    <name evidence="2" type="ORF">COU90_04370</name>
</gene>
<feature type="domain" description="YgjP-like metallopeptidase" evidence="1">
    <location>
        <begin position="33"/>
        <end position="130"/>
    </location>
</feature>
<keyword evidence="2" id="KW-0378">Hydrolase</keyword>
<reference evidence="3" key="1">
    <citation type="submission" date="2017-09" db="EMBL/GenBank/DDBJ databases">
        <title>Depth-based differentiation of microbial function through sediment-hosted aquifers and enrichment of novel symbionts in the deep terrestrial subsurface.</title>
        <authorList>
            <person name="Probst A.J."/>
            <person name="Ladd B."/>
            <person name="Jarett J.K."/>
            <person name="Geller-Mcgrath D.E."/>
            <person name="Sieber C.M.K."/>
            <person name="Emerson J.B."/>
            <person name="Anantharaman K."/>
            <person name="Thomas B.C."/>
            <person name="Malmstrom R."/>
            <person name="Stieglmeier M."/>
            <person name="Klingl A."/>
            <person name="Woyke T."/>
            <person name="Ryan C.M."/>
            <person name="Banfield J.F."/>
        </authorList>
    </citation>
    <scope>NUCLEOTIDE SEQUENCE [LARGE SCALE GENOMIC DNA]</scope>
</reference>
<dbReference type="Gene3D" id="3.30.2010.10">
    <property type="entry name" value="Metalloproteases ('zincins'), catalytic domain"/>
    <property type="match status" value="1"/>
</dbReference>
<dbReference type="PANTHER" id="PTHR30399">
    <property type="entry name" value="UNCHARACTERIZED PROTEIN YGJP"/>
    <property type="match status" value="1"/>
</dbReference>
<protein>
    <submittedName>
        <fullName evidence="2">Metal-dependent hydrolase</fullName>
    </submittedName>
</protein>
<organism evidence="2 3">
    <name type="scientific">Candidatus Ryanbacteria bacterium CG10_big_fil_rev_8_21_14_0_10_43_42</name>
    <dbReference type="NCBI Taxonomy" id="1974864"/>
    <lineage>
        <taxon>Bacteria</taxon>
        <taxon>Candidatus Ryaniibacteriota</taxon>
    </lineage>
</organism>
<dbReference type="CDD" id="cd07344">
    <property type="entry name" value="M48_yhfN_like"/>
    <property type="match status" value="1"/>
</dbReference>